<dbReference type="InterPro" id="IPR000843">
    <property type="entry name" value="HTH_LacI"/>
</dbReference>
<dbReference type="CDD" id="cd01545">
    <property type="entry name" value="PBP1_SalR"/>
    <property type="match status" value="1"/>
</dbReference>
<dbReference type="Gene3D" id="3.40.50.2300">
    <property type="match status" value="2"/>
</dbReference>
<dbReference type="Pfam" id="PF13377">
    <property type="entry name" value="Peripla_BP_3"/>
    <property type="match status" value="1"/>
</dbReference>
<protein>
    <submittedName>
        <fullName evidence="5">LacI family DNA-binding transcriptional regulator</fullName>
    </submittedName>
</protein>
<evidence type="ECO:0000259" key="4">
    <source>
        <dbReference type="PROSITE" id="PS50932"/>
    </source>
</evidence>
<accession>A0ABU9IXS7</accession>
<dbReference type="PANTHER" id="PTHR30146:SF153">
    <property type="entry name" value="LACTOSE OPERON REPRESSOR"/>
    <property type="match status" value="1"/>
</dbReference>
<reference evidence="5 6" key="1">
    <citation type="submission" date="2024-04" db="EMBL/GenBank/DDBJ databases">
        <title>Draft genome sequence of Pseudoxanthomonas putridarboris WD12.</title>
        <authorList>
            <person name="Oh J."/>
        </authorList>
    </citation>
    <scope>NUCLEOTIDE SEQUENCE [LARGE SCALE GENOMIC DNA]</scope>
    <source>
        <strain evidence="5 6">WD12</strain>
    </source>
</reference>
<comment type="caution">
    <text evidence="5">The sequence shown here is derived from an EMBL/GenBank/DDBJ whole genome shotgun (WGS) entry which is preliminary data.</text>
</comment>
<name>A0ABU9IXS7_9GAMM</name>
<dbReference type="Proteomes" id="UP001459204">
    <property type="component" value="Unassembled WGS sequence"/>
</dbReference>
<dbReference type="EMBL" id="JBBWWT010000002">
    <property type="protein sequence ID" value="MEL1263786.1"/>
    <property type="molecule type" value="Genomic_DNA"/>
</dbReference>
<gene>
    <name evidence="5" type="ORF">AAD027_05280</name>
</gene>
<dbReference type="GO" id="GO:0003677">
    <property type="term" value="F:DNA binding"/>
    <property type="evidence" value="ECO:0007669"/>
    <property type="project" value="UniProtKB-KW"/>
</dbReference>
<dbReference type="Gene3D" id="1.10.260.40">
    <property type="entry name" value="lambda repressor-like DNA-binding domains"/>
    <property type="match status" value="1"/>
</dbReference>
<evidence type="ECO:0000256" key="2">
    <source>
        <dbReference type="ARBA" id="ARBA00023125"/>
    </source>
</evidence>
<dbReference type="Pfam" id="PF00356">
    <property type="entry name" value="LacI"/>
    <property type="match status" value="1"/>
</dbReference>
<keyword evidence="1" id="KW-0805">Transcription regulation</keyword>
<dbReference type="PANTHER" id="PTHR30146">
    <property type="entry name" value="LACI-RELATED TRANSCRIPTIONAL REPRESSOR"/>
    <property type="match status" value="1"/>
</dbReference>
<dbReference type="SUPFAM" id="SSF53822">
    <property type="entry name" value="Periplasmic binding protein-like I"/>
    <property type="match status" value="1"/>
</dbReference>
<dbReference type="PRINTS" id="PR00036">
    <property type="entry name" value="HTHLACI"/>
</dbReference>
<keyword evidence="6" id="KW-1185">Reference proteome</keyword>
<proteinExistence type="predicted"/>
<dbReference type="InterPro" id="IPR046335">
    <property type="entry name" value="LacI/GalR-like_sensor"/>
</dbReference>
<dbReference type="InterPro" id="IPR028082">
    <property type="entry name" value="Peripla_BP_I"/>
</dbReference>
<evidence type="ECO:0000256" key="3">
    <source>
        <dbReference type="ARBA" id="ARBA00023163"/>
    </source>
</evidence>
<keyword evidence="3" id="KW-0804">Transcription</keyword>
<dbReference type="InterPro" id="IPR010982">
    <property type="entry name" value="Lambda_DNA-bd_dom_sf"/>
</dbReference>
<organism evidence="5 6">
    <name type="scientific">Pseudoxanthomonas putridarboris</name>
    <dbReference type="NCBI Taxonomy" id="752605"/>
    <lineage>
        <taxon>Bacteria</taxon>
        <taxon>Pseudomonadati</taxon>
        <taxon>Pseudomonadota</taxon>
        <taxon>Gammaproteobacteria</taxon>
        <taxon>Lysobacterales</taxon>
        <taxon>Lysobacteraceae</taxon>
        <taxon>Pseudoxanthomonas</taxon>
    </lineage>
</organism>
<dbReference type="SUPFAM" id="SSF47413">
    <property type="entry name" value="lambda repressor-like DNA-binding domains"/>
    <property type="match status" value="1"/>
</dbReference>
<evidence type="ECO:0000256" key="1">
    <source>
        <dbReference type="ARBA" id="ARBA00023015"/>
    </source>
</evidence>
<dbReference type="SMART" id="SM00354">
    <property type="entry name" value="HTH_LACI"/>
    <property type="match status" value="1"/>
</dbReference>
<dbReference type="PROSITE" id="PS00356">
    <property type="entry name" value="HTH_LACI_1"/>
    <property type="match status" value="1"/>
</dbReference>
<dbReference type="CDD" id="cd01392">
    <property type="entry name" value="HTH_LacI"/>
    <property type="match status" value="1"/>
</dbReference>
<dbReference type="PROSITE" id="PS50932">
    <property type="entry name" value="HTH_LACI_2"/>
    <property type="match status" value="1"/>
</dbReference>
<dbReference type="RefSeq" id="WP_341724971.1">
    <property type="nucleotide sequence ID" value="NZ_JBBWWT010000002.1"/>
</dbReference>
<keyword evidence="2 5" id="KW-0238">DNA-binding</keyword>
<evidence type="ECO:0000313" key="6">
    <source>
        <dbReference type="Proteomes" id="UP001459204"/>
    </source>
</evidence>
<evidence type="ECO:0000313" key="5">
    <source>
        <dbReference type="EMBL" id="MEL1263786.1"/>
    </source>
</evidence>
<sequence>MTVRVRIEDVARAAGVSMKTVSRVLNNEATVRDDTRSRVQEVAKALNYRPDPSARSLAGRKSYLVALLYDNPSANYLMEILMGVVEACQAHHYGMVVQPLLYDSPDFVETVISLVSFSRFDGLILTPPITDSVELLDRLDELAIPYACISPKNREGRIGVTLEEHDAVSDMVAHLVSLGHTRIAHIKGHTAHGASEWRLAGYRAGLRRTGLRYDPALVIEGEFSFDSGVRAGHVLLDLPEPPTAIFAANDDMAAGVMSVAHGRGLRIPDDISVCGFDNTPMSRQIFPALTTVHQPTQDMGRQATLELLKAIRDPASGEMVRMPYALQLRQSTGSAPRRP</sequence>
<feature type="domain" description="HTH lacI-type" evidence="4">
    <location>
        <begin position="5"/>
        <end position="59"/>
    </location>
</feature>